<keyword evidence="2 5" id="KW-0418">Kinase</keyword>
<dbReference type="HAMAP" id="MF_02128">
    <property type="entry name" value="TMP_kinase"/>
    <property type="match status" value="1"/>
</dbReference>
<feature type="binding site" evidence="2">
    <location>
        <position position="30"/>
    </location>
    <ligand>
        <name>Mg(2+)</name>
        <dbReference type="ChEBI" id="CHEBI:18420"/>
        <label>3</label>
    </ligand>
</feature>
<feature type="binding site" evidence="2">
    <location>
        <position position="149"/>
    </location>
    <ligand>
        <name>ATP</name>
        <dbReference type="ChEBI" id="CHEBI:30616"/>
    </ligand>
</feature>
<dbReference type="RefSeq" id="WP_091767347.1">
    <property type="nucleotide sequence ID" value="NZ_FNHG01000003.1"/>
</dbReference>
<feature type="binding site" evidence="2">
    <location>
        <position position="319"/>
    </location>
    <ligand>
        <name>substrate</name>
    </ligand>
</feature>
<feature type="binding site" evidence="2">
    <location>
        <position position="210"/>
    </location>
    <ligand>
        <name>Mg(2+)</name>
        <dbReference type="ChEBI" id="CHEBI:18420"/>
        <label>3</label>
    </ligand>
</feature>
<dbReference type="GO" id="GO:0000287">
    <property type="term" value="F:magnesium ion binding"/>
    <property type="evidence" value="ECO:0007669"/>
    <property type="project" value="UniProtKB-UniRule"/>
</dbReference>
<keyword evidence="6" id="KW-1185">Reference proteome</keyword>
<keyword evidence="2" id="KW-0479">Metal-binding</keyword>
<name>A0A1G9PAT7_9PROT</name>
<dbReference type="InterPro" id="IPR016188">
    <property type="entry name" value="PurM-like_N"/>
</dbReference>
<evidence type="ECO:0000256" key="2">
    <source>
        <dbReference type="HAMAP-Rule" id="MF_02128"/>
    </source>
</evidence>
<dbReference type="PIRSF" id="PIRSF005303">
    <property type="entry name" value="Thiam_monoph_kin"/>
    <property type="match status" value="1"/>
</dbReference>
<comment type="similarity">
    <text evidence="2">Belongs to the thiamine-monophosphate kinase family.</text>
</comment>
<dbReference type="PANTHER" id="PTHR30270:SF0">
    <property type="entry name" value="THIAMINE-MONOPHOSPHATE KINASE"/>
    <property type="match status" value="1"/>
</dbReference>
<feature type="binding site" evidence="2">
    <location>
        <position position="54"/>
    </location>
    <ligand>
        <name>substrate</name>
    </ligand>
</feature>
<dbReference type="CDD" id="cd02194">
    <property type="entry name" value="ThiL"/>
    <property type="match status" value="1"/>
</dbReference>
<keyword evidence="2" id="KW-0808">Transferase</keyword>
<feature type="binding site" evidence="2">
    <location>
        <position position="213"/>
    </location>
    <ligand>
        <name>Mg(2+)</name>
        <dbReference type="ChEBI" id="CHEBI:18420"/>
        <label>5</label>
    </ligand>
</feature>
<feature type="binding site" evidence="2">
    <location>
        <position position="75"/>
    </location>
    <ligand>
        <name>Mg(2+)</name>
        <dbReference type="ChEBI" id="CHEBI:18420"/>
        <label>2</label>
    </ligand>
</feature>
<comment type="pathway">
    <text evidence="2">Cofactor biosynthesis; thiamine diphosphate biosynthesis; thiamine diphosphate from thiamine phosphate: step 1/1.</text>
</comment>
<evidence type="ECO:0000313" key="5">
    <source>
        <dbReference type="EMBL" id="SDL95673.1"/>
    </source>
</evidence>
<dbReference type="AlphaFoldDB" id="A0A1G9PAT7"/>
<organism evidence="5 6">
    <name type="scientific">Maricaulis salignorans</name>
    <dbReference type="NCBI Taxonomy" id="144026"/>
    <lineage>
        <taxon>Bacteria</taxon>
        <taxon>Pseudomonadati</taxon>
        <taxon>Pseudomonadota</taxon>
        <taxon>Alphaproteobacteria</taxon>
        <taxon>Maricaulales</taxon>
        <taxon>Maricaulaceae</taxon>
        <taxon>Maricaulis</taxon>
    </lineage>
</organism>
<dbReference type="UniPathway" id="UPA00060">
    <property type="reaction ID" value="UER00142"/>
</dbReference>
<dbReference type="InterPro" id="IPR006283">
    <property type="entry name" value="ThiL-like"/>
</dbReference>
<sequence length="322" mass="33152">MAGSGEFGFIRTRLAPLARGHPAALDLTDDAAVLTPAPGCQIVAASDMLVAGVHFLKTDPPEIAAERALRSNLSDLAAMGAEPLGYLSSIAWPRGVTQAWRDRFVDGLASAQDRFGLALLGGDTTSGPGPLTISLTLLGQVPVGAALLRRGARAGEDVWVSGTIGDAMLGLAIARGELAADPVLLERYRRPEPRLELGVALRGLASACLDVSDGLIADGGHIAAVSGVRLELQASEIPLSLQARRWLQEAPGAGLTALVTGGDDYELLFCAPQDCRAAIEALGPRIGLVLTRIGAVTQGQGIALLGADGEVMETGAGGFTHF</sequence>
<dbReference type="EMBL" id="FNHG01000003">
    <property type="protein sequence ID" value="SDL95673.1"/>
    <property type="molecule type" value="Genomic_DNA"/>
</dbReference>
<dbReference type="Pfam" id="PF00586">
    <property type="entry name" value="AIRS"/>
    <property type="match status" value="1"/>
</dbReference>
<dbReference type="GO" id="GO:0005524">
    <property type="term" value="F:ATP binding"/>
    <property type="evidence" value="ECO:0007669"/>
    <property type="project" value="UniProtKB-UniRule"/>
</dbReference>
<feature type="binding site" evidence="2">
    <location>
        <position position="75"/>
    </location>
    <ligand>
        <name>Mg(2+)</name>
        <dbReference type="ChEBI" id="CHEBI:18420"/>
        <label>3</label>
    </ligand>
</feature>
<keyword evidence="2" id="KW-0460">Magnesium</keyword>
<comment type="miscellaneous">
    <text evidence="2">Reaction mechanism of ThiL seems to utilize a direct, inline transfer of the gamma-phosphate of ATP to TMP rather than a phosphorylated enzyme intermediate.</text>
</comment>
<feature type="binding site" evidence="2">
    <location>
        <position position="263"/>
    </location>
    <ligand>
        <name>substrate</name>
    </ligand>
</feature>
<feature type="domain" description="PurM-like C-terminal" evidence="4">
    <location>
        <begin position="154"/>
        <end position="303"/>
    </location>
</feature>
<dbReference type="NCBIfam" id="TIGR01379">
    <property type="entry name" value="thiL"/>
    <property type="match status" value="1"/>
</dbReference>
<evidence type="ECO:0000313" key="6">
    <source>
        <dbReference type="Proteomes" id="UP000199759"/>
    </source>
</evidence>
<feature type="binding site" evidence="2">
    <location>
        <position position="47"/>
    </location>
    <ligand>
        <name>Mg(2+)</name>
        <dbReference type="ChEBI" id="CHEBI:18420"/>
        <label>2</label>
    </ligand>
</feature>
<keyword evidence="2" id="KW-0067">ATP-binding</keyword>
<keyword evidence="1 2" id="KW-0784">Thiamine biosynthesis</keyword>
<evidence type="ECO:0000259" key="3">
    <source>
        <dbReference type="Pfam" id="PF00586"/>
    </source>
</evidence>
<dbReference type="GO" id="GO:0009228">
    <property type="term" value="P:thiamine biosynthetic process"/>
    <property type="evidence" value="ECO:0007669"/>
    <property type="project" value="UniProtKB-KW"/>
</dbReference>
<dbReference type="STRING" id="144026.SAMN04488568_103163"/>
<dbReference type="Proteomes" id="UP000199759">
    <property type="component" value="Unassembled WGS sequence"/>
</dbReference>
<dbReference type="OrthoDB" id="9802811at2"/>
<feature type="binding site" evidence="2">
    <location>
        <position position="212"/>
    </location>
    <ligand>
        <name>ATP</name>
        <dbReference type="ChEBI" id="CHEBI:30616"/>
    </ligand>
</feature>
<dbReference type="Gene3D" id="3.90.650.10">
    <property type="entry name" value="PurM-like C-terminal domain"/>
    <property type="match status" value="1"/>
</dbReference>
<dbReference type="GO" id="GO:0009030">
    <property type="term" value="F:thiamine-phosphate kinase activity"/>
    <property type="evidence" value="ECO:0007669"/>
    <property type="project" value="UniProtKB-UniRule"/>
</dbReference>
<protein>
    <recommendedName>
        <fullName evidence="2">Thiamine-monophosphate kinase</fullName>
        <shortName evidence="2">TMP kinase</shortName>
        <shortName evidence="2">Thiamine-phosphate kinase</shortName>
        <ecNumber evidence="2">2.7.4.16</ecNumber>
    </recommendedName>
</protein>
<gene>
    <name evidence="2" type="primary">thiL</name>
    <name evidence="5" type="ORF">SAMN04488568_103163</name>
</gene>
<feature type="binding site" evidence="2">
    <location>
        <begin position="122"/>
        <end position="123"/>
    </location>
    <ligand>
        <name>ATP</name>
        <dbReference type="ChEBI" id="CHEBI:30616"/>
    </ligand>
</feature>
<feature type="binding site" evidence="2">
    <location>
        <position position="46"/>
    </location>
    <ligand>
        <name>Mg(2+)</name>
        <dbReference type="ChEBI" id="CHEBI:18420"/>
        <label>1</label>
    </ligand>
</feature>
<dbReference type="EC" id="2.7.4.16" evidence="2"/>
<comment type="function">
    <text evidence="2">Catalyzes the ATP-dependent phosphorylation of thiamine-monophosphate (TMP) to form thiamine-pyrophosphate (TPP), the active form of vitamin B1.</text>
</comment>
<accession>A0A1G9PAT7</accession>
<dbReference type="PANTHER" id="PTHR30270">
    <property type="entry name" value="THIAMINE-MONOPHOSPHATE KINASE"/>
    <property type="match status" value="1"/>
</dbReference>
<dbReference type="InterPro" id="IPR036676">
    <property type="entry name" value="PurM-like_C_sf"/>
</dbReference>
<dbReference type="InterPro" id="IPR036921">
    <property type="entry name" value="PurM-like_N_sf"/>
</dbReference>
<feature type="binding site" evidence="2">
    <location>
        <position position="30"/>
    </location>
    <ligand>
        <name>Mg(2+)</name>
        <dbReference type="ChEBI" id="CHEBI:18420"/>
        <label>4</label>
    </ligand>
</feature>
<dbReference type="Pfam" id="PF02769">
    <property type="entry name" value="AIRS_C"/>
    <property type="match status" value="1"/>
</dbReference>
<dbReference type="SUPFAM" id="SSF55326">
    <property type="entry name" value="PurM N-terminal domain-like"/>
    <property type="match status" value="1"/>
</dbReference>
<evidence type="ECO:0000259" key="4">
    <source>
        <dbReference type="Pfam" id="PF02769"/>
    </source>
</evidence>
<dbReference type="Gene3D" id="3.30.1330.10">
    <property type="entry name" value="PurM-like, N-terminal domain"/>
    <property type="match status" value="1"/>
</dbReference>
<proteinExistence type="inferred from homology"/>
<feature type="binding site" evidence="2">
    <location>
        <position position="75"/>
    </location>
    <ligand>
        <name>Mg(2+)</name>
        <dbReference type="ChEBI" id="CHEBI:18420"/>
        <label>4</label>
    </ligand>
</feature>
<keyword evidence="2" id="KW-0547">Nucleotide-binding</keyword>
<comment type="caution">
    <text evidence="2">Lacks conserved residue(s) required for the propagation of feature annotation.</text>
</comment>
<feature type="binding site" evidence="2">
    <location>
        <position position="47"/>
    </location>
    <ligand>
        <name>Mg(2+)</name>
        <dbReference type="ChEBI" id="CHEBI:18420"/>
        <label>1</label>
    </ligand>
</feature>
<feature type="domain" description="PurM-like N-terminal" evidence="3">
    <location>
        <begin position="29"/>
        <end position="141"/>
    </location>
</feature>
<evidence type="ECO:0000256" key="1">
    <source>
        <dbReference type="ARBA" id="ARBA00022977"/>
    </source>
</evidence>
<reference evidence="5 6" key="1">
    <citation type="submission" date="2016-10" db="EMBL/GenBank/DDBJ databases">
        <authorList>
            <person name="de Groot N.N."/>
        </authorList>
    </citation>
    <scope>NUCLEOTIDE SEQUENCE [LARGE SCALE GENOMIC DNA]</scope>
    <source>
        <strain evidence="5 6">DSM 16077</strain>
    </source>
</reference>
<feature type="binding site" evidence="2">
    <location>
        <position position="123"/>
    </location>
    <ligand>
        <name>Mg(2+)</name>
        <dbReference type="ChEBI" id="CHEBI:18420"/>
        <label>1</label>
    </ligand>
</feature>
<dbReference type="GO" id="GO:0009229">
    <property type="term" value="P:thiamine diphosphate biosynthetic process"/>
    <property type="evidence" value="ECO:0007669"/>
    <property type="project" value="UniProtKB-UniRule"/>
</dbReference>
<comment type="catalytic activity">
    <reaction evidence="2">
        <text>thiamine phosphate + ATP = thiamine diphosphate + ADP</text>
        <dbReference type="Rhea" id="RHEA:15913"/>
        <dbReference type="ChEBI" id="CHEBI:30616"/>
        <dbReference type="ChEBI" id="CHEBI:37575"/>
        <dbReference type="ChEBI" id="CHEBI:58937"/>
        <dbReference type="ChEBI" id="CHEBI:456216"/>
        <dbReference type="EC" id="2.7.4.16"/>
    </reaction>
</comment>
<dbReference type="InterPro" id="IPR010918">
    <property type="entry name" value="PurM-like_C_dom"/>
</dbReference>
<dbReference type="SUPFAM" id="SSF56042">
    <property type="entry name" value="PurM C-terminal domain-like"/>
    <property type="match status" value="1"/>
</dbReference>